<proteinExistence type="inferred from homology"/>
<dbReference type="Proteomes" id="UP001151760">
    <property type="component" value="Unassembled WGS sequence"/>
</dbReference>
<evidence type="ECO:0000313" key="4">
    <source>
        <dbReference type="Proteomes" id="UP001151760"/>
    </source>
</evidence>
<dbReference type="PANTHER" id="PTHR13710">
    <property type="entry name" value="DNA HELICASE RECQ FAMILY MEMBER"/>
    <property type="match status" value="1"/>
</dbReference>
<name>A0ABQ4ZL63_9ASTR</name>
<feature type="non-terminal residue" evidence="3">
    <location>
        <position position="1"/>
    </location>
</feature>
<reference evidence="3" key="2">
    <citation type="submission" date="2022-01" db="EMBL/GenBank/DDBJ databases">
        <authorList>
            <person name="Yamashiro T."/>
            <person name="Shiraishi A."/>
            <person name="Satake H."/>
            <person name="Nakayama K."/>
        </authorList>
    </citation>
    <scope>NUCLEOTIDE SEQUENCE</scope>
</reference>
<dbReference type="Gene3D" id="3.40.50.300">
    <property type="entry name" value="P-loop containing nucleotide triphosphate hydrolases"/>
    <property type="match status" value="1"/>
</dbReference>
<gene>
    <name evidence="3" type="ORF">Tco_0772682</name>
</gene>
<sequence>IHEELNSGNLRLWLLYVILEVIATTWFMLKFHSKGLLNLIAIDEVHCISTWGHDFRPNYKKIASFRKCLLDIPNSELTATAVTK</sequence>
<evidence type="ECO:0000256" key="1">
    <source>
        <dbReference type="ARBA" id="ARBA00005446"/>
    </source>
</evidence>
<dbReference type="PANTHER" id="PTHR13710:SF155">
    <property type="entry name" value="ATP-DEPENDENT DNA HELICASE Q-LIKE 3"/>
    <property type="match status" value="1"/>
</dbReference>
<keyword evidence="2" id="KW-0472">Membrane</keyword>
<evidence type="ECO:0000256" key="2">
    <source>
        <dbReference type="SAM" id="Phobius"/>
    </source>
</evidence>
<dbReference type="InterPro" id="IPR027417">
    <property type="entry name" value="P-loop_NTPase"/>
</dbReference>
<reference evidence="3" key="1">
    <citation type="journal article" date="2022" name="Int. J. Mol. Sci.">
        <title>Draft Genome of Tanacetum Coccineum: Genomic Comparison of Closely Related Tanacetum-Family Plants.</title>
        <authorList>
            <person name="Yamashiro T."/>
            <person name="Shiraishi A."/>
            <person name="Nakayama K."/>
            <person name="Satake H."/>
        </authorList>
    </citation>
    <scope>NUCLEOTIDE SEQUENCE</scope>
</reference>
<evidence type="ECO:0000313" key="3">
    <source>
        <dbReference type="EMBL" id="GJS90046.1"/>
    </source>
</evidence>
<keyword evidence="2" id="KW-0812">Transmembrane</keyword>
<keyword evidence="4" id="KW-1185">Reference proteome</keyword>
<organism evidence="3 4">
    <name type="scientific">Tanacetum coccineum</name>
    <dbReference type="NCBI Taxonomy" id="301880"/>
    <lineage>
        <taxon>Eukaryota</taxon>
        <taxon>Viridiplantae</taxon>
        <taxon>Streptophyta</taxon>
        <taxon>Embryophyta</taxon>
        <taxon>Tracheophyta</taxon>
        <taxon>Spermatophyta</taxon>
        <taxon>Magnoliopsida</taxon>
        <taxon>eudicotyledons</taxon>
        <taxon>Gunneridae</taxon>
        <taxon>Pentapetalae</taxon>
        <taxon>asterids</taxon>
        <taxon>campanulids</taxon>
        <taxon>Asterales</taxon>
        <taxon>Asteraceae</taxon>
        <taxon>Asteroideae</taxon>
        <taxon>Anthemideae</taxon>
        <taxon>Anthemidinae</taxon>
        <taxon>Tanacetum</taxon>
    </lineage>
</organism>
<accession>A0ABQ4ZL63</accession>
<keyword evidence="2" id="KW-1133">Transmembrane helix</keyword>
<feature type="transmembrane region" description="Helical" evidence="2">
    <location>
        <begin position="12"/>
        <end position="29"/>
    </location>
</feature>
<protein>
    <submittedName>
        <fullName evidence="3">ATP-dependent DNA helicase Q-like 3 protein</fullName>
    </submittedName>
</protein>
<dbReference type="SUPFAM" id="SSF52540">
    <property type="entry name" value="P-loop containing nucleoside triphosphate hydrolases"/>
    <property type="match status" value="1"/>
</dbReference>
<comment type="caution">
    <text evidence="3">The sequence shown here is derived from an EMBL/GenBank/DDBJ whole genome shotgun (WGS) entry which is preliminary data.</text>
</comment>
<dbReference type="EMBL" id="BQNB010011397">
    <property type="protein sequence ID" value="GJS90046.1"/>
    <property type="molecule type" value="Genomic_DNA"/>
</dbReference>
<comment type="similarity">
    <text evidence="1">Belongs to the helicase family. RecQ subfamily.</text>
</comment>